<dbReference type="EC" id="6.3.5.-" evidence="1"/>
<dbReference type="NCBIfam" id="TIGR00135">
    <property type="entry name" value="gatC"/>
    <property type="match status" value="1"/>
</dbReference>
<proteinExistence type="inferred from homology"/>
<evidence type="ECO:0000313" key="2">
    <source>
        <dbReference type="EMBL" id="MFC3229139.1"/>
    </source>
</evidence>
<keyword evidence="1" id="KW-0436">Ligase</keyword>
<comment type="function">
    <text evidence="1">Allows the formation of correctly charged Asn-tRNA(Asn) or Gln-tRNA(Gln) through the transamidation of misacylated Asp-tRNA(Asn) or Glu-tRNA(Gln) in organisms which lack either or both of asparaginyl-tRNA or glutaminyl-tRNA synthetases. The reaction takes place in the presence of glutamine and ATP through an activated phospho-Asp-tRNA(Asn) or phospho-Glu-tRNA(Gln).</text>
</comment>
<keyword evidence="3" id="KW-1185">Reference proteome</keyword>
<comment type="caution">
    <text evidence="2">The sequence shown here is derived from an EMBL/GenBank/DDBJ whole genome shotgun (WGS) entry which is preliminary data.</text>
</comment>
<comment type="subunit">
    <text evidence="1">Heterotrimer of A, B and C subunits.</text>
</comment>
<organism evidence="2 3">
    <name type="scientific">Marinibaculum pumilum</name>
    <dbReference type="NCBI Taxonomy" id="1766165"/>
    <lineage>
        <taxon>Bacteria</taxon>
        <taxon>Pseudomonadati</taxon>
        <taxon>Pseudomonadota</taxon>
        <taxon>Alphaproteobacteria</taxon>
        <taxon>Rhodospirillales</taxon>
        <taxon>Rhodospirillaceae</taxon>
        <taxon>Marinibaculum</taxon>
    </lineage>
</organism>
<gene>
    <name evidence="1 2" type="primary">gatC</name>
    <name evidence="2" type="ORF">ACFOGJ_17970</name>
</gene>
<dbReference type="InterPro" id="IPR003837">
    <property type="entry name" value="GatC"/>
</dbReference>
<dbReference type="Gene3D" id="1.10.20.60">
    <property type="entry name" value="Glu-tRNAGln amidotransferase C subunit, N-terminal domain"/>
    <property type="match status" value="1"/>
</dbReference>
<dbReference type="InterPro" id="IPR036113">
    <property type="entry name" value="Asp/Glu-ADT_sf_sub_c"/>
</dbReference>
<comment type="catalytic activity">
    <reaction evidence="1">
        <text>L-glutamyl-tRNA(Gln) + L-glutamine + ATP + H2O = L-glutaminyl-tRNA(Gln) + L-glutamate + ADP + phosphate + H(+)</text>
        <dbReference type="Rhea" id="RHEA:17521"/>
        <dbReference type="Rhea" id="RHEA-COMP:9681"/>
        <dbReference type="Rhea" id="RHEA-COMP:9684"/>
        <dbReference type="ChEBI" id="CHEBI:15377"/>
        <dbReference type="ChEBI" id="CHEBI:15378"/>
        <dbReference type="ChEBI" id="CHEBI:29985"/>
        <dbReference type="ChEBI" id="CHEBI:30616"/>
        <dbReference type="ChEBI" id="CHEBI:43474"/>
        <dbReference type="ChEBI" id="CHEBI:58359"/>
        <dbReference type="ChEBI" id="CHEBI:78520"/>
        <dbReference type="ChEBI" id="CHEBI:78521"/>
        <dbReference type="ChEBI" id="CHEBI:456216"/>
    </reaction>
</comment>
<accession>A0ABV7L3P0</accession>
<comment type="catalytic activity">
    <reaction evidence="1">
        <text>L-aspartyl-tRNA(Asn) + L-glutamine + ATP + H2O = L-asparaginyl-tRNA(Asn) + L-glutamate + ADP + phosphate + 2 H(+)</text>
        <dbReference type="Rhea" id="RHEA:14513"/>
        <dbReference type="Rhea" id="RHEA-COMP:9674"/>
        <dbReference type="Rhea" id="RHEA-COMP:9677"/>
        <dbReference type="ChEBI" id="CHEBI:15377"/>
        <dbReference type="ChEBI" id="CHEBI:15378"/>
        <dbReference type="ChEBI" id="CHEBI:29985"/>
        <dbReference type="ChEBI" id="CHEBI:30616"/>
        <dbReference type="ChEBI" id="CHEBI:43474"/>
        <dbReference type="ChEBI" id="CHEBI:58359"/>
        <dbReference type="ChEBI" id="CHEBI:78515"/>
        <dbReference type="ChEBI" id="CHEBI:78516"/>
        <dbReference type="ChEBI" id="CHEBI:456216"/>
    </reaction>
</comment>
<protein>
    <recommendedName>
        <fullName evidence="1">Aspartyl/glutamyl-tRNA(Asn/Gln) amidotransferase subunit C</fullName>
        <shortName evidence="1">Asp/Glu-ADT subunit C</shortName>
        <ecNumber evidence="1">6.3.5.-</ecNumber>
    </recommendedName>
</protein>
<dbReference type="Proteomes" id="UP001595528">
    <property type="component" value="Unassembled WGS sequence"/>
</dbReference>
<dbReference type="HAMAP" id="MF_00122">
    <property type="entry name" value="GatC"/>
    <property type="match status" value="1"/>
</dbReference>
<name>A0ABV7L3P0_9PROT</name>
<dbReference type="Pfam" id="PF02686">
    <property type="entry name" value="GatC"/>
    <property type="match status" value="1"/>
</dbReference>
<evidence type="ECO:0000313" key="3">
    <source>
        <dbReference type="Proteomes" id="UP001595528"/>
    </source>
</evidence>
<dbReference type="PANTHER" id="PTHR15004">
    <property type="entry name" value="GLUTAMYL-TRNA(GLN) AMIDOTRANSFERASE SUBUNIT C, MITOCHONDRIAL"/>
    <property type="match status" value="1"/>
</dbReference>
<dbReference type="PANTHER" id="PTHR15004:SF0">
    <property type="entry name" value="GLUTAMYL-TRNA(GLN) AMIDOTRANSFERASE SUBUNIT C, MITOCHONDRIAL"/>
    <property type="match status" value="1"/>
</dbReference>
<dbReference type="EMBL" id="JBHRTR010000031">
    <property type="protein sequence ID" value="MFC3229139.1"/>
    <property type="molecule type" value="Genomic_DNA"/>
</dbReference>
<dbReference type="RefSeq" id="WP_379903060.1">
    <property type="nucleotide sequence ID" value="NZ_JBHRTR010000031.1"/>
</dbReference>
<keyword evidence="1" id="KW-0547">Nucleotide-binding</keyword>
<keyword evidence="1" id="KW-0648">Protein biosynthesis</keyword>
<evidence type="ECO:0000256" key="1">
    <source>
        <dbReference type="HAMAP-Rule" id="MF_00122"/>
    </source>
</evidence>
<comment type="similarity">
    <text evidence="1">Belongs to the GatC family.</text>
</comment>
<dbReference type="SUPFAM" id="SSF141000">
    <property type="entry name" value="Glu-tRNAGln amidotransferase C subunit"/>
    <property type="match status" value="1"/>
</dbReference>
<reference evidence="3" key="1">
    <citation type="journal article" date="2019" name="Int. J. Syst. Evol. Microbiol.">
        <title>The Global Catalogue of Microorganisms (GCM) 10K type strain sequencing project: providing services to taxonomists for standard genome sequencing and annotation.</title>
        <authorList>
            <consortium name="The Broad Institute Genomics Platform"/>
            <consortium name="The Broad Institute Genome Sequencing Center for Infectious Disease"/>
            <person name="Wu L."/>
            <person name="Ma J."/>
        </authorList>
    </citation>
    <scope>NUCLEOTIDE SEQUENCE [LARGE SCALE GENOMIC DNA]</scope>
    <source>
        <strain evidence="3">KCTC 42964</strain>
    </source>
</reference>
<sequence length="95" mass="10298">MSLDEATVRKIARLARIRVDDAALPGLQKDLNDILSWVEQLNEVDTDGVPPLTSAVETSLRQRPDIVTDGGIPDKVLANAPDATDGFYTVPKVVE</sequence>
<keyword evidence="1" id="KW-0067">ATP-binding</keyword>